<dbReference type="AlphaFoldDB" id="A9UV56"/>
<dbReference type="Proteomes" id="UP000001357">
    <property type="component" value="Unassembled WGS sequence"/>
</dbReference>
<evidence type="ECO:0000313" key="3">
    <source>
        <dbReference type="Proteomes" id="UP000001357"/>
    </source>
</evidence>
<keyword evidence="3" id="KW-1185">Reference proteome</keyword>
<dbReference type="GeneID" id="5889340"/>
<dbReference type="Pfam" id="PF11176">
    <property type="entry name" value="Tma16"/>
    <property type="match status" value="1"/>
</dbReference>
<dbReference type="PANTHER" id="PTHR13349:SF2">
    <property type="entry name" value="TRANSLATION MACHINERY-ASSOCIATED PROTEIN 16"/>
    <property type="match status" value="1"/>
</dbReference>
<organism evidence="2 3">
    <name type="scientific">Monosiga brevicollis</name>
    <name type="common">Choanoflagellate</name>
    <dbReference type="NCBI Taxonomy" id="81824"/>
    <lineage>
        <taxon>Eukaryota</taxon>
        <taxon>Choanoflagellata</taxon>
        <taxon>Craspedida</taxon>
        <taxon>Salpingoecidae</taxon>
        <taxon>Monosiga</taxon>
    </lineage>
</organism>
<gene>
    <name evidence="2" type="ORF">MONBRDRAFT_31681</name>
</gene>
<sequence length="131" mass="15254">MTAKLHRDDRMFELAKQSNQKEYQQALLMRWFQEQLVPGQSHYEHHEVVAMIERYLHEREQEVQALEAEKGKSATAIGLRSRLDTNRGEFKSQGGFVAPDLTRADVVHRLSEWQGELKFLSAIATKGFRQK</sequence>
<dbReference type="GO" id="GO:0005634">
    <property type="term" value="C:nucleus"/>
    <property type="evidence" value="ECO:0000318"/>
    <property type="project" value="GO_Central"/>
</dbReference>
<dbReference type="InterPro" id="IPR038356">
    <property type="entry name" value="Tma16_sf"/>
</dbReference>
<evidence type="ECO:0000313" key="2">
    <source>
        <dbReference type="EMBL" id="EDQ91023.1"/>
    </source>
</evidence>
<accession>A9UV56</accession>
<name>A9UV56_MONBE</name>
<dbReference type="PANTHER" id="PTHR13349">
    <property type="entry name" value="TRANSLATION MACHINERY-ASSOCIATED PROTEIN 16"/>
    <property type="match status" value="1"/>
</dbReference>
<protein>
    <submittedName>
        <fullName evidence="2">Uncharacterized protein</fullName>
    </submittedName>
</protein>
<dbReference type="RefSeq" id="XP_001744320.1">
    <property type="nucleotide sequence ID" value="XM_001744268.1"/>
</dbReference>
<dbReference type="Gene3D" id="1.20.1440.170">
    <property type="entry name" value="Translation machinery-associated protein 16-like"/>
    <property type="match status" value="1"/>
</dbReference>
<dbReference type="KEGG" id="mbr:MONBRDRAFT_31681"/>
<comment type="similarity">
    <text evidence="1">Belongs to the TMA16 family.</text>
</comment>
<evidence type="ECO:0000256" key="1">
    <source>
        <dbReference type="ARBA" id="ARBA00034127"/>
    </source>
</evidence>
<proteinExistence type="inferred from homology"/>
<dbReference type="InterPro" id="IPR021346">
    <property type="entry name" value="Tma16"/>
</dbReference>
<dbReference type="InParanoid" id="A9UV56"/>
<dbReference type="EMBL" id="CH991546">
    <property type="protein sequence ID" value="EDQ91023.1"/>
    <property type="molecule type" value="Genomic_DNA"/>
</dbReference>
<reference evidence="2 3" key="1">
    <citation type="journal article" date="2008" name="Nature">
        <title>The genome of the choanoflagellate Monosiga brevicollis and the origin of metazoans.</title>
        <authorList>
            <consortium name="JGI Sequencing"/>
            <person name="King N."/>
            <person name="Westbrook M.J."/>
            <person name="Young S.L."/>
            <person name="Kuo A."/>
            <person name="Abedin M."/>
            <person name="Chapman J."/>
            <person name="Fairclough S."/>
            <person name="Hellsten U."/>
            <person name="Isogai Y."/>
            <person name="Letunic I."/>
            <person name="Marr M."/>
            <person name="Pincus D."/>
            <person name="Putnam N."/>
            <person name="Rokas A."/>
            <person name="Wright K.J."/>
            <person name="Zuzow R."/>
            <person name="Dirks W."/>
            <person name="Good M."/>
            <person name="Goodstein D."/>
            <person name="Lemons D."/>
            <person name="Li W."/>
            <person name="Lyons J.B."/>
            <person name="Morris A."/>
            <person name="Nichols S."/>
            <person name="Richter D.J."/>
            <person name="Salamov A."/>
            <person name="Bork P."/>
            <person name="Lim W.A."/>
            <person name="Manning G."/>
            <person name="Miller W.T."/>
            <person name="McGinnis W."/>
            <person name="Shapiro H."/>
            <person name="Tjian R."/>
            <person name="Grigoriev I.V."/>
            <person name="Rokhsar D."/>
        </authorList>
    </citation>
    <scope>NUCLEOTIDE SEQUENCE [LARGE SCALE GENOMIC DNA]</scope>
    <source>
        <strain evidence="3">MX1 / ATCC 50154</strain>
    </source>
</reference>